<feature type="compositionally biased region" description="Basic and acidic residues" evidence="1">
    <location>
        <begin position="9"/>
        <end position="21"/>
    </location>
</feature>
<dbReference type="PANTHER" id="PTHR30399:SF1">
    <property type="entry name" value="UTP PYROPHOSPHATASE"/>
    <property type="match status" value="1"/>
</dbReference>
<feature type="region of interest" description="Disordered" evidence="1">
    <location>
        <begin position="1"/>
        <end position="21"/>
    </location>
</feature>
<evidence type="ECO:0000313" key="3">
    <source>
        <dbReference type="EMBL" id="MBB4016844.1"/>
    </source>
</evidence>
<proteinExistence type="predicted"/>
<evidence type="ECO:0000313" key="4">
    <source>
        <dbReference type="Proteomes" id="UP000577362"/>
    </source>
</evidence>
<dbReference type="AlphaFoldDB" id="A0A840BV48"/>
<organism evidence="3 4">
    <name type="scientific">Chelatococcus caeni</name>
    <dbReference type="NCBI Taxonomy" id="1348468"/>
    <lineage>
        <taxon>Bacteria</taxon>
        <taxon>Pseudomonadati</taxon>
        <taxon>Pseudomonadota</taxon>
        <taxon>Alphaproteobacteria</taxon>
        <taxon>Hyphomicrobiales</taxon>
        <taxon>Chelatococcaceae</taxon>
        <taxon>Chelatococcus</taxon>
    </lineage>
</organism>
<dbReference type="PANTHER" id="PTHR30399">
    <property type="entry name" value="UNCHARACTERIZED PROTEIN YGJP"/>
    <property type="match status" value="1"/>
</dbReference>
<dbReference type="Pfam" id="PF01863">
    <property type="entry name" value="YgjP-like"/>
    <property type="match status" value="1"/>
</dbReference>
<reference evidence="3 4" key="1">
    <citation type="submission" date="2020-08" db="EMBL/GenBank/DDBJ databases">
        <title>Genomic Encyclopedia of Type Strains, Phase IV (KMG-IV): sequencing the most valuable type-strain genomes for metagenomic binning, comparative biology and taxonomic classification.</title>
        <authorList>
            <person name="Goeker M."/>
        </authorList>
    </citation>
    <scope>NUCLEOTIDE SEQUENCE [LARGE SCALE GENOMIC DNA]</scope>
    <source>
        <strain evidence="3 4">DSM 103737</strain>
    </source>
</reference>
<gene>
    <name evidence="3" type="ORF">GGR16_001873</name>
</gene>
<accession>A0A840BV48</accession>
<dbReference type="InterPro" id="IPR002725">
    <property type="entry name" value="YgjP-like_metallopeptidase"/>
</dbReference>
<sequence>MRSLFRRIKPPDDHTGDPDHILVRHAGEDYRVTVKRRAGARRITLRVSGATGEAILTLQERTPLARARQFADAHGGWLATRLERVPERVPLLPGSLVPLRGELHRIVHLAGQRSPAAAGRDGDGAAIISVGGEAVHVPRRLRDFLVREAERDLRAAVERHTNALGRKASAVTIRDTTSRWGSCSAAGRLNFSWRLILAPPFVLDYLAAHEVAHLKEMNHSVRFWRLTKALCPRTDEAEAWLKRHGTALHRYG</sequence>
<evidence type="ECO:0000259" key="2">
    <source>
        <dbReference type="Pfam" id="PF01863"/>
    </source>
</evidence>
<dbReference type="InterPro" id="IPR053136">
    <property type="entry name" value="UTP_pyrophosphatase-like"/>
</dbReference>
<protein>
    <recommendedName>
        <fullName evidence="2">YgjP-like metallopeptidase domain-containing protein</fullName>
    </recommendedName>
</protein>
<dbReference type="EMBL" id="JACIEN010000002">
    <property type="protein sequence ID" value="MBB4016844.1"/>
    <property type="molecule type" value="Genomic_DNA"/>
</dbReference>
<dbReference type="Proteomes" id="UP000577362">
    <property type="component" value="Unassembled WGS sequence"/>
</dbReference>
<dbReference type="Gene3D" id="3.30.2010.10">
    <property type="entry name" value="Metalloproteases ('zincins'), catalytic domain"/>
    <property type="match status" value="1"/>
</dbReference>
<evidence type="ECO:0000256" key="1">
    <source>
        <dbReference type="SAM" id="MobiDB-lite"/>
    </source>
</evidence>
<dbReference type="CDD" id="cd07344">
    <property type="entry name" value="M48_yhfN_like"/>
    <property type="match status" value="1"/>
</dbReference>
<comment type="caution">
    <text evidence="3">The sequence shown here is derived from an EMBL/GenBank/DDBJ whole genome shotgun (WGS) entry which is preliminary data.</text>
</comment>
<dbReference type="RefSeq" id="WP_183316429.1">
    <property type="nucleotide sequence ID" value="NZ_JACIEN010000002.1"/>
</dbReference>
<keyword evidence="4" id="KW-1185">Reference proteome</keyword>
<feature type="domain" description="YgjP-like metallopeptidase" evidence="2">
    <location>
        <begin position="41"/>
        <end position="244"/>
    </location>
</feature>
<name>A0A840BV48_9HYPH</name>